<protein>
    <submittedName>
        <fullName evidence="2">Uncharacterized protein DUF3180</fullName>
    </submittedName>
</protein>
<gene>
    <name evidence="2" type="ORF">FB562_2569</name>
</gene>
<evidence type="ECO:0000313" key="2">
    <source>
        <dbReference type="EMBL" id="TQL41982.1"/>
    </source>
</evidence>
<feature type="transmembrane region" description="Helical" evidence="1">
    <location>
        <begin position="115"/>
        <end position="135"/>
    </location>
</feature>
<dbReference type="InterPro" id="IPR021517">
    <property type="entry name" value="DUF3180"/>
</dbReference>
<organism evidence="2 3">
    <name type="scientific">Homoserinimonas aerilata</name>
    <dbReference type="NCBI Taxonomy" id="1162970"/>
    <lineage>
        <taxon>Bacteria</taxon>
        <taxon>Bacillati</taxon>
        <taxon>Actinomycetota</taxon>
        <taxon>Actinomycetes</taxon>
        <taxon>Micrococcales</taxon>
        <taxon>Microbacteriaceae</taxon>
        <taxon>Homoserinimonas</taxon>
    </lineage>
</organism>
<feature type="transmembrane region" description="Helical" evidence="1">
    <location>
        <begin position="79"/>
        <end position="103"/>
    </location>
</feature>
<keyword evidence="1" id="KW-0812">Transmembrane</keyword>
<dbReference type="Pfam" id="PF11377">
    <property type="entry name" value="DUF3180"/>
    <property type="match status" value="1"/>
</dbReference>
<dbReference type="Proteomes" id="UP000317998">
    <property type="component" value="Unassembled WGS sequence"/>
</dbReference>
<dbReference type="EMBL" id="VFOM01000004">
    <property type="protein sequence ID" value="TQL41982.1"/>
    <property type="molecule type" value="Genomic_DNA"/>
</dbReference>
<evidence type="ECO:0000313" key="3">
    <source>
        <dbReference type="Proteomes" id="UP000317998"/>
    </source>
</evidence>
<comment type="caution">
    <text evidence="2">The sequence shown here is derived from an EMBL/GenBank/DDBJ whole genome shotgun (WGS) entry which is preliminary data.</text>
</comment>
<proteinExistence type="predicted"/>
<name>A0A542Y1N1_9MICO</name>
<accession>A0A542Y1N1</accession>
<reference evidence="2 3" key="1">
    <citation type="submission" date="2019-06" db="EMBL/GenBank/DDBJ databases">
        <title>Sequencing the genomes of 1000 actinobacteria strains.</title>
        <authorList>
            <person name="Klenk H.-P."/>
        </authorList>
    </citation>
    <scope>NUCLEOTIDE SEQUENCE [LARGE SCALE GENOMIC DNA]</scope>
    <source>
        <strain evidence="2 3">DSM 26477</strain>
    </source>
</reference>
<dbReference type="AlphaFoldDB" id="A0A542Y1N1"/>
<feature type="transmembrane region" description="Helical" evidence="1">
    <location>
        <begin position="38"/>
        <end position="59"/>
    </location>
</feature>
<dbReference type="RefSeq" id="WP_141881674.1">
    <property type="nucleotide sequence ID" value="NZ_VFOM01000004.1"/>
</dbReference>
<keyword evidence="3" id="KW-1185">Reference proteome</keyword>
<evidence type="ECO:0000256" key="1">
    <source>
        <dbReference type="SAM" id="Phobius"/>
    </source>
</evidence>
<keyword evidence="1" id="KW-0472">Membrane</keyword>
<keyword evidence="1" id="KW-1133">Transmembrane helix</keyword>
<sequence length="158" mass="15984">MKRTRASLLLVMVVIGFVVGLFAQLALASAGRPGVVPPVTLAIVLAAIGGIVVALAVPIRRSVKGSARSRVDPFYALRVLVLAKASALSGGLLAGVGVGFIVYLLTRSVPALGSIGYSIGMAVGAVLLLAGGLIAEELCRVPPADDDDDDKETVPAPS</sequence>
<dbReference type="OrthoDB" id="5125751at2"/>